<feature type="region of interest" description="Disordered" evidence="1">
    <location>
        <begin position="291"/>
        <end position="315"/>
    </location>
</feature>
<protein>
    <submittedName>
        <fullName evidence="2">Uncharacterized protein</fullName>
    </submittedName>
</protein>
<organism evidence="2 3">
    <name type="scientific">Cladophialophora chaetospira</name>
    <dbReference type="NCBI Taxonomy" id="386627"/>
    <lineage>
        <taxon>Eukaryota</taxon>
        <taxon>Fungi</taxon>
        <taxon>Dikarya</taxon>
        <taxon>Ascomycota</taxon>
        <taxon>Pezizomycotina</taxon>
        <taxon>Eurotiomycetes</taxon>
        <taxon>Chaetothyriomycetidae</taxon>
        <taxon>Chaetothyriales</taxon>
        <taxon>Herpotrichiellaceae</taxon>
        <taxon>Cladophialophora</taxon>
    </lineage>
</organism>
<keyword evidence="3" id="KW-1185">Reference proteome</keyword>
<feature type="compositionally biased region" description="Polar residues" evidence="1">
    <location>
        <begin position="134"/>
        <end position="143"/>
    </location>
</feature>
<dbReference type="EMBL" id="JAPDRK010000009">
    <property type="protein sequence ID" value="KAJ9608691.1"/>
    <property type="molecule type" value="Genomic_DNA"/>
</dbReference>
<feature type="compositionally biased region" description="Polar residues" evidence="1">
    <location>
        <begin position="294"/>
        <end position="306"/>
    </location>
</feature>
<comment type="caution">
    <text evidence="2">The sequence shown here is derived from an EMBL/GenBank/DDBJ whole genome shotgun (WGS) entry which is preliminary data.</text>
</comment>
<dbReference type="Proteomes" id="UP001172673">
    <property type="component" value="Unassembled WGS sequence"/>
</dbReference>
<accession>A0AA38X889</accession>
<feature type="compositionally biased region" description="Polar residues" evidence="1">
    <location>
        <begin position="90"/>
        <end position="99"/>
    </location>
</feature>
<feature type="compositionally biased region" description="Basic and acidic residues" evidence="1">
    <location>
        <begin position="34"/>
        <end position="52"/>
    </location>
</feature>
<evidence type="ECO:0000313" key="2">
    <source>
        <dbReference type="EMBL" id="KAJ9608691.1"/>
    </source>
</evidence>
<dbReference type="AlphaFoldDB" id="A0AA38X889"/>
<evidence type="ECO:0000256" key="1">
    <source>
        <dbReference type="SAM" id="MobiDB-lite"/>
    </source>
</evidence>
<evidence type="ECO:0000313" key="3">
    <source>
        <dbReference type="Proteomes" id="UP001172673"/>
    </source>
</evidence>
<name>A0AA38X889_9EURO</name>
<gene>
    <name evidence="2" type="ORF">H2200_006462</name>
</gene>
<feature type="region of interest" description="Disordered" evidence="1">
    <location>
        <begin position="1"/>
        <end position="155"/>
    </location>
</feature>
<reference evidence="2" key="1">
    <citation type="submission" date="2022-10" db="EMBL/GenBank/DDBJ databases">
        <title>Culturing micro-colonial fungi from biological soil crusts in the Mojave desert and describing Neophaeococcomyces mojavensis, and introducing the new genera and species Taxawa tesnikishii.</title>
        <authorList>
            <person name="Kurbessoian T."/>
            <person name="Stajich J.E."/>
        </authorList>
    </citation>
    <scope>NUCLEOTIDE SEQUENCE</scope>
    <source>
        <strain evidence="2">TK_41</strain>
    </source>
</reference>
<sequence>MSQSILKDPQDITALPQLPDQAIPNRRSSIRRKPVADAADRQKPKKKERPEGLRPAQPTHALLSVRPKPSQIENNNNRADSDSESSSSSGGIQSPTNLLRTPRHQPLAPNDPSPLNPAYHIPTSDFSSAAIMEPTNSNHSNTQRNEHVLLPPGFKPGRTEHTYVEETMMPAVTHEVIKHNKTEIVQEEITREIHVHHYYTYTQPIKTIEILPARHFIVDANTGEKVEIAAPEGWVMPSNMQPYKPDIGLVNVETRHYLVNEEHPSGIIEPPPPENGVPFFRASVGVPLEERESSSVLRQKKSSASAKWSPFPKVR</sequence>
<proteinExistence type="predicted"/>